<comment type="similarity">
    <text evidence="2">Belongs to the SusD family.</text>
</comment>
<dbReference type="RefSeq" id="WP_089910237.1">
    <property type="nucleotide sequence ID" value="NZ_FOBB01000002.1"/>
</dbReference>
<keyword evidence="5" id="KW-0998">Cell outer membrane</keyword>
<evidence type="ECO:0000259" key="8">
    <source>
        <dbReference type="Pfam" id="PF14322"/>
    </source>
</evidence>
<dbReference type="Gene3D" id="1.25.40.390">
    <property type="match status" value="1"/>
</dbReference>
<proteinExistence type="inferred from homology"/>
<dbReference type="EMBL" id="FOBB01000002">
    <property type="protein sequence ID" value="SEL59141.1"/>
    <property type="molecule type" value="Genomic_DNA"/>
</dbReference>
<keyword evidence="4" id="KW-0472">Membrane</keyword>
<comment type="subcellular location">
    <subcellularLocation>
        <location evidence="1">Cell outer membrane</location>
    </subcellularLocation>
</comment>
<feature type="chain" id="PRO_5011639861" evidence="6">
    <location>
        <begin position="20"/>
        <end position="643"/>
    </location>
</feature>
<dbReference type="Pfam" id="PF07980">
    <property type="entry name" value="SusD_RagB"/>
    <property type="match status" value="1"/>
</dbReference>
<evidence type="ECO:0000313" key="10">
    <source>
        <dbReference type="Proteomes" id="UP000198984"/>
    </source>
</evidence>
<sequence length="643" mass="72388">MKKFIYPLLILLCIVTACNKLGILPDNIVQDKDAFASTGGVTAYFAGLYNRLPIEDFKYNMNNGYNQFNYIPNINNLTGESMSREVGGASAAQTGYWGDAYVVIRNANYFLETMPAYAFNFNQSQVNQWLGEARFIRSFTYFELVKRYGGVPITPGVQYYPQQGLEELQIPRSSEQQVYDYIGKDLDTAIMLMNNTSEQRGRANKFIAAALKSRVMLFAGSIAKYNNKNISDPATGAQVQGIPATEAVRYFKECYAAAKLVETGGYALYRASANKEENYYNLFFDVSSANKEAIFMKEYSDLNAVHSFDLFAIPNQMKGKDGYSSYMNPTLDYVELFDGLPRNADGSLKTIDATTGQYAYYDNPYSFFQNAEPRLLATVLMPGATFKGQVIDIRRGIYKGDIAGGINPFPGSVSPFPNTTNPYANNPNIVPAVNSSNLPSPMVDLPNGQKMNAGGLSGTYGTTGGSVTISGFFQRKYLDQRKPVADVIVNKSFQPWMEMRYAEVLLNRAEADYELITAGQNDVDYRQDAYTCINDIRDRAGATLLASAADLTSINVIRNERRKELGFENKIWWDIKRWRTADAEIQNRVWLVLNPIYVAANGKYIFDKRRYEGNQQFTFQSMWYYEQIPNGEITKNPKLVQNQ</sequence>
<protein>
    <submittedName>
        <fullName evidence="9">Starch-binding associating with outer membrane</fullName>
    </submittedName>
</protein>
<feature type="signal peptide" evidence="6">
    <location>
        <begin position="1"/>
        <end position="19"/>
    </location>
</feature>
<dbReference type="SUPFAM" id="SSF48452">
    <property type="entry name" value="TPR-like"/>
    <property type="match status" value="1"/>
</dbReference>
<keyword evidence="3 6" id="KW-0732">Signal</keyword>
<reference evidence="9 10" key="1">
    <citation type="submission" date="2016-10" db="EMBL/GenBank/DDBJ databases">
        <authorList>
            <person name="de Groot N.N."/>
        </authorList>
    </citation>
    <scope>NUCLEOTIDE SEQUENCE [LARGE SCALE GENOMIC DNA]</scope>
    <source>
        <strain evidence="9 10">DSM 21039</strain>
    </source>
</reference>
<dbReference type="InterPro" id="IPR011990">
    <property type="entry name" value="TPR-like_helical_dom_sf"/>
</dbReference>
<keyword evidence="10" id="KW-1185">Reference proteome</keyword>
<evidence type="ECO:0000256" key="4">
    <source>
        <dbReference type="ARBA" id="ARBA00023136"/>
    </source>
</evidence>
<evidence type="ECO:0000256" key="2">
    <source>
        <dbReference type="ARBA" id="ARBA00006275"/>
    </source>
</evidence>
<evidence type="ECO:0000256" key="6">
    <source>
        <dbReference type="SAM" id="SignalP"/>
    </source>
</evidence>
<dbReference type="STRING" id="573321.SAMN04488505_102626"/>
<dbReference type="PROSITE" id="PS51257">
    <property type="entry name" value="PROKAR_LIPOPROTEIN"/>
    <property type="match status" value="1"/>
</dbReference>
<dbReference type="Proteomes" id="UP000198984">
    <property type="component" value="Unassembled WGS sequence"/>
</dbReference>
<dbReference type="OrthoDB" id="5694214at2"/>
<dbReference type="AlphaFoldDB" id="A0A1H7RFW4"/>
<feature type="domain" description="SusD-like N-terminal" evidence="8">
    <location>
        <begin position="89"/>
        <end position="217"/>
    </location>
</feature>
<evidence type="ECO:0000313" key="9">
    <source>
        <dbReference type="EMBL" id="SEL59141.1"/>
    </source>
</evidence>
<dbReference type="InterPro" id="IPR012944">
    <property type="entry name" value="SusD_RagB_dom"/>
</dbReference>
<evidence type="ECO:0000259" key="7">
    <source>
        <dbReference type="Pfam" id="PF07980"/>
    </source>
</evidence>
<name>A0A1H7RFW4_9BACT</name>
<dbReference type="GO" id="GO:0009279">
    <property type="term" value="C:cell outer membrane"/>
    <property type="evidence" value="ECO:0007669"/>
    <property type="project" value="UniProtKB-SubCell"/>
</dbReference>
<evidence type="ECO:0000256" key="5">
    <source>
        <dbReference type="ARBA" id="ARBA00023237"/>
    </source>
</evidence>
<feature type="domain" description="RagB/SusD" evidence="7">
    <location>
        <begin position="291"/>
        <end position="642"/>
    </location>
</feature>
<evidence type="ECO:0000256" key="3">
    <source>
        <dbReference type="ARBA" id="ARBA00022729"/>
    </source>
</evidence>
<organism evidence="9 10">
    <name type="scientific">Chitinophaga rupis</name>
    <dbReference type="NCBI Taxonomy" id="573321"/>
    <lineage>
        <taxon>Bacteria</taxon>
        <taxon>Pseudomonadati</taxon>
        <taxon>Bacteroidota</taxon>
        <taxon>Chitinophagia</taxon>
        <taxon>Chitinophagales</taxon>
        <taxon>Chitinophagaceae</taxon>
        <taxon>Chitinophaga</taxon>
    </lineage>
</organism>
<gene>
    <name evidence="9" type="ORF">SAMN04488505_102626</name>
</gene>
<accession>A0A1H7RFW4</accession>
<dbReference type="InterPro" id="IPR033985">
    <property type="entry name" value="SusD-like_N"/>
</dbReference>
<dbReference type="Pfam" id="PF14322">
    <property type="entry name" value="SusD-like_3"/>
    <property type="match status" value="1"/>
</dbReference>
<evidence type="ECO:0000256" key="1">
    <source>
        <dbReference type="ARBA" id="ARBA00004442"/>
    </source>
</evidence>